<dbReference type="InterPro" id="IPR025662">
    <property type="entry name" value="Sigma_54_int_dom_ATP-bd_1"/>
</dbReference>
<gene>
    <name evidence="8" type="ORF">HNR44_000891</name>
</gene>
<dbReference type="AlphaFoldDB" id="A0A841PXQ6"/>
<dbReference type="PROSITE" id="PS00675">
    <property type="entry name" value="SIGMA54_INTERACT_1"/>
    <property type="match status" value="1"/>
</dbReference>
<dbReference type="Pfam" id="PF02954">
    <property type="entry name" value="HTH_8"/>
    <property type="match status" value="1"/>
</dbReference>
<feature type="domain" description="Sigma-54 factor interaction" evidence="6">
    <location>
        <begin position="368"/>
        <end position="598"/>
    </location>
</feature>
<dbReference type="FunFam" id="3.40.50.300:FF:000006">
    <property type="entry name" value="DNA-binding transcriptional regulator NtrC"/>
    <property type="match status" value="1"/>
</dbReference>
<dbReference type="Gene3D" id="3.30.450.20">
    <property type="entry name" value="PAS domain"/>
    <property type="match status" value="2"/>
</dbReference>
<dbReference type="InterPro" id="IPR003593">
    <property type="entry name" value="AAA+_ATPase"/>
</dbReference>
<evidence type="ECO:0000256" key="2">
    <source>
        <dbReference type="ARBA" id="ARBA00022840"/>
    </source>
</evidence>
<dbReference type="SMART" id="SM00091">
    <property type="entry name" value="PAS"/>
    <property type="match status" value="2"/>
</dbReference>
<dbReference type="NCBIfam" id="TIGR00229">
    <property type="entry name" value="sensory_box"/>
    <property type="match status" value="2"/>
</dbReference>
<keyword evidence="9" id="KW-1185">Reference proteome</keyword>
<dbReference type="PROSITE" id="PS00676">
    <property type="entry name" value="SIGMA54_INTERACT_2"/>
    <property type="match status" value="1"/>
</dbReference>
<evidence type="ECO:0000313" key="8">
    <source>
        <dbReference type="EMBL" id="MBB6448942.1"/>
    </source>
</evidence>
<keyword evidence="1" id="KW-0547">Nucleotide-binding</keyword>
<dbReference type="PROSITE" id="PS50045">
    <property type="entry name" value="SIGMA54_INTERACT_4"/>
    <property type="match status" value="1"/>
</dbReference>
<dbReference type="InterPro" id="IPR025944">
    <property type="entry name" value="Sigma_54_int_dom_CS"/>
</dbReference>
<dbReference type="Proteomes" id="UP000568839">
    <property type="component" value="Unassembled WGS sequence"/>
</dbReference>
<keyword evidence="2" id="KW-0067">ATP-binding</keyword>
<dbReference type="InterPro" id="IPR002197">
    <property type="entry name" value="HTH_Fis"/>
</dbReference>
<dbReference type="InterPro" id="IPR035965">
    <property type="entry name" value="PAS-like_dom_sf"/>
</dbReference>
<dbReference type="PROSITE" id="PS00688">
    <property type="entry name" value="SIGMA54_INTERACT_3"/>
    <property type="match status" value="1"/>
</dbReference>
<evidence type="ECO:0000256" key="4">
    <source>
        <dbReference type="ARBA" id="ARBA00023125"/>
    </source>
</evidence>
<dbReference type="InterPro" id="IPR009057">
    <property type="entry name" value="Homeodomain-like_sf"/>
</dbReference>
<keyword evidence="5" id="KW-0804">Transcription</keyword>
<comment type="caution">
    <text evidence="8">The sequence shown here is derived from an EMBL/GenBank/DDBJ whole genome shotgun (WGS) entry which is preliminary data.</text>
</comment>
<evidence type="ECO:0000256" key="5">
    <source>
        <dbReference type="ARBA" id="ARBA00023163"/>
    </source>
</evidence>
<dbReference type="SUPFAM" id="SSF51735">
    <property type="entry name" value="NAD(P)-binding Rossmann-fold domains"/>
    <property type="match status" value="1"/>
</dbReference>
<dbReference type="InterPro" id="IPR025943">
    <property type="entry name" value="Sigma_54_int_dom_ATP-bd_2"/>
</dbReference>
<dbReference type="Pfam" id="PF25601">
    <property type="entry name" value="AAA_lid_14"/>
    <property type="match status" value="1"/>
</dbReference>
<dbReference type="GO" id="GO:0005524">
    <property type="term" value="F:ATP binding"/>
    <property type="evidence" value="ECO:0007669"/>
    <property type="project" value="UniProtKB-KW"/>
</dbReference>
<dbReference type="PRINTS" id="PR01590">
    <property type="entry name" value="HTHFIS"/>
</dbReference>
<dbReference type="PANTHER" id="PTHR32071:SF121">
    <property type="entry name" value="SIGMA L-DEPENDENT TRANSCRIPTIONAL REGULATOR YQIR-RELATED"/>
    <property type="match status" value="1"/>
</dbReference>
<feature type="domain" description="PAS" evidence="7">
    <location>
        <begin position="116"/>
        <end position="192"/>
    </location>
</feature>
<protein>
    <submittedName>
        <fullName evidence="8">PAS domain S-box-containing protein</fullName>
    </submittedName>
</protein>
<dbReference type="Pfam" id="PF00158">
    <property type="entry name" value="Sigma54_activat"/>
    <property type="match status" value="1"/>
</dbReference>
<dbReference type="Gene3D" id="3.40.50.300">
    <property type="entry name" value="P-loop containing nucleotide triphosphate hydrolases"/>
    <property type="match status" value="1"/>
</dbReference>
<evidence type="ECO:0000259" key="6">
    <source>
        <dbReference type="PROSITE" id="PS50045"/>
    </source>
</evidence>
<dbReference type="InterPro" id="IPR000014">
    <property type="entry name" value="PAS"/>
</dbReference>
<dbReference type="GO" id="GO:0043565">
    <property type="term" value="F:sequence-specific DNA binding"/>
    <property type="evidence" value="ECO:0007669"/>
    <property type="project" value="InterPro"/>
</dbReference>
<dbReference type="EMBL" id="JACHHJ010000001">
    <property type="protein sequence ID" value="MBB6448942.1"/>
    <property type="molecule type" value="Genomic_DNA"/>
</dbReference>
<organism evidence="8 9">
    <name type="scientific">Geomicrobium halophilum</name>
    <dbReference type="NCBI Taxonomy" id="549000"/>
    <lineage>
        <taxon>Bacteria</taxon>
        <taxon>Bacillati</taxon>
        <taxon>Bacillota</taxon>
        <taxon>Bacilli</taxon>
        <taxon>Bacillales</taxon>
        <taxon>Geomicrobium</taxon>
    </lineage>
</organism>
<evidence type="ECO:0000259" key="7">
    <source>
        <dbReference type="PROSITE" id="PS50112"/>
    </source>
</evidence>
<dbReference type="CDD" id="cd00009">
    <property type="entry name" value="AAA"/>
    <property type="match status" value="1"/>
</dbReference>
<dbReference type="InterPro" id="IPR013767">
    <property type="entry name" value="PAS_fold"/>
</dbReference>
<dbReference type="SMART" id="SM00382">
    <property type="entry name" value="AAA"/>
    <property type="match status" value="1"/>
</dbReference>
<keyword evidence="4" id="KW-0238">DNA-binding</keyword>
<dbReference type="InterPro" id="IPR002078">
    <property type="entry name" value="Sigma_54_int"/>
</dbReference>
<evidence type="ECO:0000313" key="9">
    <source>
        <dbReference type="Proteomes" id="UP000568839"/>
    </source>
</evidence>
<dbReference type="Gene3D" id="3.40.50.720">
    <property type="entry name" value="NAD(P)-binding Rossmann-like Domain"/>
    <property type="match status" value="1"/>
</dbReference>
<proteinExistence type="predicted"/>
<dbReference type="Pfam" id="PF00989">
    <property type="entry name" value="PAS"/>
    <property type="match status" value="2"/>
</dbReference>
<reference evidence="8 9" key="1">
    <citation type="submission" date="2020-08" db="EMBL/GenBank/DDBJ databases">
        <title>Genomic Encyclopedia of Type Strains, Phase IV (KMG-IV): sequencing the most valuable type-strain genomes for metagenomic binning, comparative biology and taxonomic classification.</title>
        <authorList>
            <person name="Goeker M."/>
        </authorList>
    </citation>
    <scope>NUCLEOTIDE SEQUENCE [LARGE SCALE GENOMIC DNA]</scope>
    <source>
        <strain evidence="8 9">DSM 21769</strain>
    </source>
</reference>
<dbReference type="PANTHER" id="PTHR32071">
    <property type="entry name" value="TRANSCRIPTIONAL REGULATORY PROTEIN"/>
    <property type="match status" value="1"/>
</dbReference>
<dbReference type="SUPFAM" id="SSF55785">
    <property type="entry name" value="PYP-like sensor domain (PAS domain)"/>
    <property type="match status" value="2"/>
</dbReference>
<accession>A0A841PXQ6</accession>
<dbReference type="RefSeq" id="WP_184402882.1">
    <property type="nucleotide sequence ID" value="NZ_JACHHJ010000001.1"/>
</dbReference>
<dbReference type="InterPro" id="IPR058031">
    <property type="entry name" value="AAA_lid_NorR"/>
</dbReference>
<keyword evidence="3" id="KW-0805">Transcription regulation</keyword>
<dbReference type="SUPFAM" id="SSF52540">
    <property type="entry name" value="P-loop containing nucleoside triphosphate hydrolases"/>
    <property type="match status" value="1"/>
</dbReference>
<dbReference type="PROSITE" id="PS50112">
    <property type="entry name" value="PAS"/>
    <property type="match status" value="2"/>
</dbReference>
<dbReference type="GO" id="GO:0006355">
    <property type="term" value="P:regulation of DNA-templated transcription"/>
    <property type="evidence" value="ECO:0007669"/>
    <property type="project" value="InterPro"/>
</dbReference>
<dbReference type="Gene3D" id="1.10.8.60">
    <property type="match status" value="1"/>
</dbReference>
<dbReference type="SUPFAM" id="SSF46689">
    <property type="entry name" value="Homeodomain-like"/>
    <property type="match status" value="1"/>
</dbReference>
<sequence>MKEAIIVGGGKGGTALLEMMIRHDHLEVVGLADPYLQAEGMRLASWYGLHTSADAFTLYDQVRPDIVFEATGNESVFAQLQRHVRVQTAVIPAHVCNLLYNLLIGKDELIEKLSHQERLHRTILQSTHDGMIAIDKDEKVLLFNRAAMRMTGIDGEEVAGEKIQDVMPSSKLPRILKTTNVEYNQKQTFENGRQIVTTRIPLWIDGKCIGALAVFQDVTDMIEMTTEVTNLKSVQQMLQAIIHSSDEAISVVNEEGKGLMINPAYTRLTGLEEQEVIGKPATEDIYEGESMHMRAIKTRQPVRGTHMKVGAHKKDVIVNVAPILVNGELKGSVGVLHDVSEIRTLTKELERAKRRIRTLEAKYTFEDIIGQSPALTFAKDQARNSAQTPVDVLLHGESGTGKELFAHAIHNESNRRYEPFIRVNCAALTPSLLESELFGYEDGAFTGAKRGGKRGLFEEADGGSIFLDEIGEVPKETQVKLLRILQEKEITRVGGAKAITINVRIIAATNVDLESAMQDGHFREDLFYRLNKMPIFIPSLRERQEDIPELCDYLLHKINQEYGRSVTIISEHALQLLLRYHWPGNVRELENILGRAVIHMSYGAKELKASHLPPLSIHNASDKRSPLHGKQSGTLAERMAIYEQQELLAALKENNGNKTATARSLGISVRNLYYKLEKHEVEKVDTQKVSRYE</sequence>
<evidence type="ECO:0000256" key="3">
    <source>
        <dbReference type="ARBA" id="ARBA00023015"/>
    </source>
</evidence>
<dbReference type="InterPro" id="IPR036291">
    <property type="entry name" value="NAD(P)-bd_dom_sf"/>
</dbReference>
<dbReference type="Gene3D" id="1.10.10.60">
    <property type="entry name" value="Homeodomain-like"/>
    <property type="match status" value="1"/>
</dbReference>
<dbReference type="CDD" id="cd00130">
    <property type="entry name" value="PAS"/>
    <property type="match status" value="2"/>
</dbReference>
<evidence type="ECO:0000256" key="1">
    <source>
        <dbReference type="ARBA" id="ARBA00022741"/>
    </source>
</evidence>
<dbReference type="InterPro" id="IPR027417">
    <property type="entry name" value="P-loop_NTPase"/>
</dbReference>
<name>A0A841PXQ6_9BACL</name>
<feature type="domain" description="PAS" evidence="7">
    <location>
        <begin position="234"/>
        <end position="290"/>
    </location>
</feature>